<gene>
    <name evidence="1" type="ORF">TVAG_419860</name>
</gene>
<dbReference type="RefSeq" id="XP_001319667.1">
    <property type="nucleotide sequence ID" value="XM_001319632.1"/>
</dbReference>
<keyword evidence="2" id="KW-1185">Reference proteome</keyword>
<accession>A2EIW0</accession>
<dbReference type="InParanoid" id="A2EIW0"/>
<organism evidence="1 2">
    <name type="scientific">Trichomonas vaginalis (strain ATCC PRA-98 / G3)</name>
    <dbReference type="NCBI Taxonomy" id="412133"/>
    <lineage>
        <taxon>Eukaryota</taxon>
        <taxon>Metamonada</taxon>
        <taxon>Parabasalia</taxon>
        <taxon>Trichomonadida</taxon>
        <taxon>Trichomonadidae</taxon>
        <taxon>Trichomonas</taxon>
    </lineage>
</organism>
<reference evidence="1" key="2">
    <citation type="journal article" date="2007" name="Science">
        <title>Draft genome sequence of the sexually transmitted pathogen Trichomonas vaginalis.</title>
        <authorList>
            <person name="Carlton J.M."/>
            <person name="Hirt R.P."/>
            <person name="Silva J.C."/>
            <person name="Delcher A.L."/>
            <person name="Schatz M."/>
            <person name="Zhao Q."/>
            <person name="Wortman J.R."/>
            <person name="Bidwell S.L."/>
            <person name="Alsmark U.C.M."/>
            <person name="Besteiro S."/>
            <person name="Sicheritz-Ponten T."/>
            <person name="Noel C.J."/>
            <person name="Dacks J.B."/>
            <person name="Foster P.G."/>
            <person name="Simillion C."/>
            <person name="Van de Peer Y."/>
            <person name="Miranda-Saavedra D."/>
            <person name="Barton G.J."/>
            <person name="Westrop G.D."/>
            <person name="Mueller S."/>
            <person name="Dessi D."/>
            <person name="Fiori P.L."/>
            <person name="Ren Q."/>
            <person name="Paulsen I."/>
            <person name="Zhang H."/>
            <person name="Bastida-Corcuera F.D."/>
            <person name="Simoes-Barbosa A."/>
            <person name="Brown M.T."/>
            <person name="Hayes R.D."/>
            <person name="Mukherjee M."/>
            <person name="Okumura C.Y."/>
            <person name="Schneider R."/>
            <person name="Smith A.J."/>
            <person name="Vanacova S."/>
            <person name="Villalvazo M."/>
            <person name="Haas B.J."/>
            <person name="Pertea M."/>
            <person name="Feldblyum T.V."/>
            <person name="Utterback T.R."/>
            <person name="Shu C.L."/>
            <person name="Osoegawa K."/>
            <person name="de Jong P.J."/>
            <person name="Hrdy I."/>
            <person name="Horvathova L."/>
            <person name="Zubacova Z."/>
            <person name="Dolezal P."/>
            <person name="Malik S.B."/>
            <person name="Logsdon J.M. Jr."/>
            <person name="Henze K."/>
            <person name="Gupta A."/>
            <person name="Wang C.C."/>
            <person name="Dunne R.L."/>
            <person name="Upcroft J.A."/>
            <person name="Upcroft P."/>
            <person name="White O."/>
            <person name="Salzberg S.L."/>
            <person name="Tang P."/>
            <person name="Chiu C.-H."/>
            <person name="Lee Y.-S."/>
            <person name="Embley T.M."/>
            <person name="Coombs G.H."/>
            <person name="Mottram J.C."/>
            <person name="Tachezy J."/>
            <person name="Fraser-Liggett C.M."/>
            <person name="Johnson P.J."/>
        </authorList>
    </citation>
    <scope>NUCLEOTIDE SEQUENCE [LARGE SCALE GENOMIC DNA]</scope>
    <source>
        <strain evidence="1">G3</strain>
    </source>
</reference>
<evidence type="ECO:0000313" key="1">
    <source>
        <dbReference type="EMBL" id="EAY07444.1"/>
    </source>
</evidence>
<sequence length="756" mass="88691">MNISLDPFLILYVPIFYSPKEFTDVFKDYAKESFQVSYEVLTSLKDIDLYQQWSLIIDEISKIMKQSETLSFGAVSWKQHLLNNSDLLQALLSFDFSKLKSCGSSTNIIEAMKSNDVQRSRNKKMETSSRDCLLEIQRYISTKEPNYEVLQWAKDNNAFNIKTKPNDLLKMIERAKIPIHQPMHIDFEKLGELYLSPDPTENKEDMTWFFHYCLYSYKSYLLDMIEEGSLQSAMSFSEFHPEFKKYLYDIFSNGNTNILQEYRDQIVEDLFVNLSSQKEYFLKTTAIRAINQLSNPSDFVSPYWADVIHKINHVIPLEIPLIFPDMSSSSIISCFIKASIHFKGFEYLENSEKFMNYRKYAIKDPPNSLEDLVEIIKQKDPSLIEFIELCKSIYEQKEVGFNFNDAMLYNQDILEFAPFSSIFFNKNPQLRQIMDMCIPKDNDGTFHFNVGLAIIRLFTNCNLISVNSKINPSIHKMLKEIVGGWYKIPSQFIVDYIMIVGNYNASIDQQYDYNLTSYLEEGNDIDKIANFIIESNYAHYFISNLKQTYPIAIRKFVKRNDLIPYLDQYLEEDGENKDIEVYLSDNFKILLKTTLGYTRTLYDFIQQFTDKEDAKNNQAIAIFGCLTSISGYIADQNIENDYFIDYCRYIFNNFDIEQFKSIIDKPKNENQFNDPFSKAIFSFIWNPIGSFTDFYKKKLTESKLLANAEISQNNSQIQEIRTSNFIDSMQEAIMKDRKYFADQNNKEHVKEEINDK</sequence>
<dbReference type="STRING" id="5722.A2EIW0"/>
<dbReference type="VEuPathDB" id="TrichDB:TVAG_419860"/>
<dbReference type="KEGG" id="tva:4765335"/>
<evidence type="ECO:0000313" key="2">
    <source>
        <dbReference type="Proteomes" id="UP000001542"/>
    </source>
</evidence>
<protein>
    <submittedName>
        <fullName evidence="1">Uncharacterized protein</fullName>
    </submittedName>
</protein>
<dbReference type="AlphaFoldDB" id="A2EIW0"/>
<proteinExistence type="predicted"/>
<name>A2EIW0_TRIV3</name>
<dbReference type="EMBL" id="DS113400">
    <property type="protein sequence ID" value="EAY07444.1"/>
    <property type="molecule type" value="Genomic_DNA"/>
</dbReference>
<reference evidence="1" key="1">
    <citation type="submission" date="2006-10" db="EMBL/GenBank/DDBJ databases">
        <authorList>
            <person name="Amadeo P."/>
            <person name="Zhao Q."/>
            <person name="Wortman J."/>
            <person name="Fraser-Liggett C."/>
            <person name="Carlton J."/>
        </authorList>
    </citation>
    <scope>NUCLEOTIDE SEQUENCE</scope>
    <source>
        <strain evidence="1">G3</strain>
    </source>
</reference>
<dbReference type="Proteomes" id="UP000001542">
    <property type="component" value="Unassembled WGS sequence"/>
</dbReference>
<dbReference type="VEuPathDB" id="TrichDB:TVAGG3_0914200"/>